<dbReference type="PANTHER" id="PTHR34501:SF2">
    <property type="entry name" value="OUTER MEMBRANE PORIN F-RELATED"/>
    <property type="match status" value="1"/>
</dbReference>
<evidence type="ECO:0000313" key="6">
    <source>
        <dbReference type="EMBL" id="MDB1123085.1"/>
    </source>
</evidence>
<evidence type="ECO:0000256" key="3">
    <source>
        <dbReference type="ARBA" id="ARBA00023136"/>
    </source>
</evidence>
<dbReference type="InterPro" id="IPR050298">
    <property type="entry name" value="Gram-neg_bact_OMP"/>
</dbReference>
<comment type="subcellular location">
    <subcellularLocation>
        <location evidence="1">Cell outer membrane</location>
        <topology evidence="1">Multi-pass membrane protein</topology>
    </subcellularLocation>
</comment>
<dbReference type="Proteomes" id="UP001210678">
    <property type="component" value="Unassembled WGS sequence"/>
</dbReference>
<evidence type="ECO:0000313" key="7">
    <source>
        <dbReference type="Proteomes" id="UP001210678"/>
    </source>
</evidence>
<keyword evidence="7" id="KW-1185">Reference proteome</keyword>
<gene>
    <name evidence="6" type="ORF">PGX00_05100</name>
</gene>
<dbReference type="PANTHER" id="PTHR34501">
    <property type="entry name" value="PROTEIN YDDL-RELATED"/>
    <property type="match status" value="1"/>
</dbReference>
<reference evidence="6 7" key="1">
    <citation type="submission" date="2023-01" db="EMBL/GenBank/DDBJ databases">
        <title>Vibrio sp. KJ40-1 sp.nov, isolated from marine algae.</title>
        <authorList>
            <person name="Butt M."/>
            <person name="Kim J.M.J."/>
            <person name="Jeon C.O.C."/>
        </authorList>
    </citation>
    <scope>NUCLEOTIDE SEQUENCE [LARGE SCALE GENOMIC DNA]</scope>
    <source>
        <strain evidence="6 7">KJ40-1</strain>
    </source>
</reference>
<evidence type="ECO:0000256" key="1">
    <source>
        <dbReference type="ARBA" id="ARBA00004571"/>
    </source>
</evidence>
<proteinExistence type="predicted"/>
<evidence type="ECO:0000256" key="2">
    <source>
        <dbReference type="ARBA" id="ARBA00022729"/>
    </source>
</evidence>
<dbReference type="SUPFAM" id="SSF56935">
    <property type="entry name" value="Porins"/>
    <property type="match status" value="1"/>
</dbReference>
<dbReference type="RefSeq" id="WP_272133449.1">
    <property type="nucleotide sequence ID" value="NZ_JAQLOI010000001.1"/>
</dbReference>
<feature type="signal peptide" evidence="4">
    <location>
        <begin position="1"/>
        <end position="21"/>
    </location>
</feature>
<evidence type="ECO:0000259" key="5">
    <source>
        <dbReference type="Pfam" id="PF13609"/>
    </source>
</evidence>
<dbReference type="InterPro" id="IPR023614">
    <property type="entry name" value="Porin_dom_sf"/>
</dbReference>
<comment type="caution">
    <text evidence="6">The sequence shown here is derived from an EMBL/GenBank/DDBJ whole genome shotgun (WGS) entry which is preliminary data.</text>
</comment>
<organism evidence="6 7">
    <name type="scientific">Vibrio algarum</name>
    <dbReference type="NCBI Taxonomy" id="3020714"/>
    <lineage>
        <taxon>Bacteria</taxon>
        <taxon>Pseudomonadati</taxon>
        <taxon>Pseudomonadota</taxon>
        <taxon>Gammaproteobacteria</taxon>
        <taxon>Vibrionales</taxon>
        <taxon>Vibrionaceae</taxon>
        <taxon>Vibrio</taxon>
    </lineage>
</organism>
<protein>
    <submittedName>
        <fullName evidence="6">Porin</fullName>
    </submittedName>
</protein>
<keyword evidence="3" id="KW-0472">Membrane</keyword>
<sequence length="357" mass="38208">MNKTILALAVSAVTISTGAFASADGKQAGSIDGTTVYSANGNTLEIGGRAEARMSVKDGTAEDKSRVRLNFLGKTQITDDFYGVGFYEGEFTSSDNGGPTDSDSDSITNRYAYAGFGGAFGEITYGKNDGALGVITDFTDIMAYHGNSAADKINAADRANNMVSYKGAFSDLAVKASYRFADSEKDGVDSAYKDNDQDGYSLSAIYTVADTGLALGAGYADQDKNNEYMLAASYKIGSFYVAGNFTDGEKDFDNQYEATSGNMTNFSGIQDYTGYELAAAYKLDQVVFTTTYNNAETGNHTSADNVAIDATYYFKPNFRTYISYNFNLLDENDQLGTGTVGKVGAEDELALGLRYDF</sequence>
<feature type="chain" id="PRO_5046192957" evidence="4">
    <location>
        <begin position="22"/>
        <end position="357"/>
    </location>
</feature>
<dbReference type="Pfam" id="PF13609">
    <property type="entry name" value="Porin_4"/>
    <property type="match status" value="1"/>
</dbReference>
<accession>A0ABT4YNR0</accession>
<keyword evidence="2 4" id="KW-0732">Signal</keyword>
<feature type="domain" description="Porin" evidence="5">
    <location>
        <begin position="9"/>
        <end position="327"/>
    </location>
</feature>
<dbReference type="CDD" id="cd00342">
    <property type="entry name" value="gram_neg_porins"/>
    <property type="match status" value="1"/>
</dbReference>
<dbReference type="Gene3D" id="2.40.160.10">
    <property type="entry name" value="Porin"/>
    <property type="match status" value="1"/>
</dbReference>
<evidence type="ECO:0000256" key="4">
    <source>
        <dbReference type="SAM" id="SignalP"/>
    </source>
</evidence>
<dbReference type="EMBL" id="JAQLOI010000001">
    <property type="protein sequence ID" value="MDB1123085.1"/>
    <property type="molecule type" value="Genomic_DNA"/>
</dbReference>
<name>A0ABT4YNR0_9VIBR</name>
<dbReference type="InterPro" id="IPR033900">
    <property type="entry name" value="Gram_neg_porin_domain"/>
</dbReference>